<keyword evidence="4" id="KW-0472">Membrane</keyword>
<comment type="similarity">
    <text evidence="2 5">Belongs to the band 7/mec-2 family. Flotillin subfamily.</text>
</comment>
<organism evidence="8 9">
    <name type="scientific">Friedmanniomyces simplex</name>
    <dbReference type="NCBI Taxonomy" id="329884"/>
    <lineage>
        <taxon>Eukaryota</taxon>
        <taxon>Fungi</taxon>
        <taxon>Dikarya</taxon>
        <taxon>Ascomycota</taxon>
        <taxon>Pezizomycotina</taxon>
        <taxon>Dothideomycetes</taxon>
        <taxon>Dothideomycetidae</taxon>
        <taxon>Mycosphaerellales</taxon>
        <taxon>Teratosphaeriaceae</taxon>
        <taxon>Friedmanniomyces</taxon>
    </lineage>
</organism>
<dbReference type="SUPFAM" id="SSF117892">
    <property type="entry name" value="Band 7/SPFH domain"/>
    <property type="match status" value="1"/>
</dbReference>
<dbReference type="STRING" id="329884.A0A4U0WTE8"/>
<dbReference type="PANTHER" id="PTHR13806">
    <property type="entry name" value="FLOTILLIN-RELATED"/>
    <property type="match status" value="1"/>
</dbReference>
<feature type="compositionally biased region" description="Low complexity" evidence="6">
    <location>
        <begin position="504"/>
        <end position="515"/>
    </location>
</feature>
<dbReference type="OrthoDB" id="6080404at2759"/>
<dbReference type="InterPro" id="IPR036013">
    <property type="entry name" value="Band_7/SPFH_dom_sf"/>
</dbReference>
<dbReference type="Pfam" id="PF01145">
    <property type="entry name" value="Band_7"/>
    <property type="match status" value="1"/>
</dbReference>
<dbReference type="GO" id="GO:0005886">
    <property type="term" value="C:plasma membrane"/>
    <property type="evidence" value="ECO:0007669"/>
    <property type="project" value="UniProtKB-SubCell"/>
</dbReference>
<accession>A0A4U0WTE8</accession>
<keyword evidence="3" id="KW-1003">Cell membrane</keyword>
<evidence type="ECO:0000313" key="9">
    <source>
        <dbReference type="Proteomes" id="UP000309340"/>
    </source>
</evidence>
<dbReference type="CDD" id="cd03399">
    <property type="entry name" value="SPFH_flotillin"/>
    <property type="match status" value="1"/>
</dbReference>
<dbReference type="Gene3D" id="3.30.479.30">
    <property type="entry name" value="Band 7 domain"/>
    <property type="match status" value="1"/>
</dbReference>
<feature type="region of interest" description="Disordered" evidence="6">
    <location>
        <begin position="504"/>
        <end position="533"/>
    </location>
</feature>
<proteinExistence type="inferred from homology"/>
<dbReference type="EMBL" id="NAJQ01000780">
    <property type="protein sequence ID" value="TKA64955.1"/>
    <property type="molecule type" value="Genomic_DNA"/>
</dbReference>
<feature type="compositionally biased region" description="Basic residues" evidence="6">
    <location>
        <begin position="523"/>
        <end position="533"/>
    </location>
</feature>
<evidence type="ECO:0000313" key="8">
    <source>
        <dbReference type="EMBL" id="TKA64955.1"/>
    </source>
</evidence>
<dbReference type="Proteomes" id="UP000309340">
    <property type="component" value="Unassembled WGS sequence"/>
</dbReference>
<comment type="subcellular location">
    <subcellularLocation>
        <location evidence="1">Cell membrane</location>
    </subcellularLocation>
</comment>
<evidence type="ECO:0000256" key="2">
    <source>
        <dbReference type="ARBA" id="ARBA00007161"/>
    </source>
</evidence>
<protein>
    <recommendedName>
        <fullName evidence="7">Band 7 domain-containing protein</fullName>
    </recommendedName>
</protein>
<evidence type="ECO:0000256" key="1">
    <source>
        <dbReference type="ARBA" id="ARBA00004236"/>
    </source>
</evidence>
<dbReference type="InterPro" id="IPR027705">
    <property type="entry name" value="Flotillin_fam"/>
</dbReference>
<dbReference type="AlphaFoldDB" id="A0A4U0WTE8"/>
<evidence type="ECO:0000256" key="4">
    <source>
        <dbReference type="ARBA" id="ARBA00023136"/>
    </source>
</evidence>
<reference evidence="8 9" key="1">
    <citation type="submission" date="2017-03" db="EMBL/GenBank/DDBJ databases">
        <title>Genomes of endolithic fungi from Antarctica.</title>
        <authorList>
            <person name="Coleine C."/>
            <person name="Masonjones S."/>
            <person name="Stajich J.E."/>
        </authorList>
    </citation>
    <scope>NUCLEOTIDE SEQUENCE [LARGE SCALE GENOMIC DNA]</scope>
    <source>
        <strain evidence="8 9">CCFEE 5184</strain>
    </source>
</reference>
<name>A0A4U0WTE8_9PEZI</name>
<feature type="domain" description="Band 7" evidence="7">
    <location>
        <begin position="32"/>
        <end position="197"/>
    </location>
</feature>
<keyword evidence="9" id="KW-1185">Reference proteome</keyword>
<evidence type="ECO:0000256" key="3">
    <source>
        <dbReference type="ARBA" id="ARBA00022475"/>
    </source>
</evidence>
<gene>
    <name evidence="8" type="ORF">B0A55_08633</name>
</gene>
<evidence type="ECO:0000256" key="5">
    <source>
        <dbReference type="RuleBase" id="RU366054"/>
    </source>
</evidence>
<dbReference type="InterPro" id="IPR001107">
    <property type="entry name" value="Band_7"/>
</dbReference>
<comment type="caution">
    <text evidence="8">The sequence shown here is derived from an EMBL/GenBank/DDBJ whole genome shotgun (WGS) entry which is preliminary data.</text>
</comment>
<evidence type="ECO:0000259" key="7">
    <source>
        <dbReference type="Pfam" id="PF01145"/>
    </source>
</evidence>
<sequence>MGWGYYVAEPNSYLAVTGAHIDGVKIIKKCMVFPFQKVTKIAITPFDFSMSLQAMTSEKLQFELPAVFTIGPADDVASLMKYAVLLTGDSDGQPQGHGGTLGTGRNHVQDIVKGIIEGETRSIVSNMTMEELFNNRRLFKKEVLENVQKELDQFGLCIYNANVKELQDLGESKYFESLARKAHEGAQSQAQVDVANARMIGKVGEAEKEGEAKQRIAKINAHTAVLETERKVEKANADQILKTREIEIARELNLEQIAAQRSAEQKDAELQKAVEQKRAEMELERLRATTVTQAQIARESAQQKAEADAFTQIKRADAQKYNQEAEAQAIAYRSQQDADGALYKRNRDAEADLAAKEKEAQAMYLFAEKQAQANYITKEREAEANYLTKRKDAEARFVQQKNEAAGLSEMAKAYGELSHVLGGPQGLLQYLMMQNGTYAELANANARAINGLQPKINVWNTGNQDGSVDSMAPIRNLIQTLPPMLSTIQEQTGMTAPAWLMNQPQQQQAGQNGEASAEEKMAAKRRGLTNGHK</sequence>
<evidence type="ECO:0000256" key="6">
    <source>
        <dbReference type="SAM" id="MobiDB-lite"/>
    </source>
</evidence>
<dbReference type="PANTHER" id="PTHR13806:SF31">
    <property type="entry name" value="FLOTILLIN-LIKE PROTEIN 1-RELATED"/>
    <property type="match status" value="1"/>
</dbReference>